<dbReference type="PANTHER" id="PTHR34585">
    <property type="match status" value="1"/>
</dbReference>
<evidence type="ECO:0000313" key="3">
    <source>
        <dbReference type="Proteomes" id="UP000422221"/>
    </source>
</evidence>
<protein>
    <submittedName>
        <fullName evidence="2">Helix-turn-helix domain-containing protein</fullName>
    </submittedName>
</protein>
<dbReference type="Pfam" id="PF12728">
    <property type="entry name" value="HTH_17"/>
    <property type="match status" value="1"/>
</dbReference>
<reference evidence="2 3" key="1">
    <citation type="journal article" date="2019" name="Nat. Med.">
        <title>A library of human gut bacterial isolates paired with longitudinal multiomics data enables mechanistic microbiome research.</title>
        <authorList>
            <person name="Poyet M."/>
            <person name="Groussin M."/>
            <person name="Gibbons S.M."/>
            <person name="Avila-Pacheco J."/>
            <person name="Jiang X."/>
            <person name="Kearney S.M."/>
            <person name="Perrotta A.R."/>
            <person name="Berdy B."/>
            <person name="Zhao S."/>
            <person name="Lieberman T.D."/>
            <person name="Swanson P.K."/>
            <person name="Smith M."/>
            <person name="Roesemann S."/>
            <person name="Alexander J.E."/>
            <person name="Rich S.A."/>
            <person name="Livny J."/>
            <person name="Vlamakis H."/>
            <person name="Clish C."/>
            <person name="Bullock K."/>
            <person name="Deik A."/>
            <person name="Scott J."/>
            <person name="Pierce K.A."/>
            <person name="Xavier R.J."/>
            <person name="Alm E.J."/>
        </authorList>
    </citation>
    <scope>NUCLEOTIDE SEQUENCE [LARGE SCALE GENOMIC DNA]</scope>
    <source>
        <strain evidence="2 3">BIOML-A10</strain>
    </source>
</reference>
<evidence type="ECO:0000259" key="1">
    <source>
        <dbReference type="Pfam" id="PF12728"/>
    </source>
</evidence>
<organism evidence="2 3">
    <name type="scientific">Bacteroides salyersiae</name>
    <dbReference type="NCBI Taxonomy" id="291644"/>
    <lineage>
        <taxon>Bacteria</taxon>
        <taxon>Pseudomonadati</taxon>
        <taxon>Bacteroidota</taxon>
        <taxon>Bacteroidia</taxon>
        <taxon>Bacteroidales</taxon>
        <taxon>Bacteroidaceae</taxon>
        <taxon>Bacteroides</taxon>
    </lineage>
</organism>
<dbReference type="Proteomes" id="UP000422221">
    <property type="component" value="Unassembled WGS sequence"/>
</dbReference>
<dbReference type="AlphaFoldDB" id="A0A7J4XLQ1"/>
<dbReference type="InterPro" id="IPR009061">
    <property type="entry name" value="DNA-bd_dom_put_sf"/>
</dbReference>
<dbReference type="PANTHER" id="PTHR34585:SF22">
    <property type="entry name" value="HELIX-TURN-HELIX DOMAIN-CONTAINING PROTEIN"/>
    <property type="match status" value="1"/>
</dbReference>
<proteinExistence type="predicted"/>
<dbReference type="RefSeq" id="WP_130058462.1">
    <property type="nucleotide sequence ID" value="NZ_RCXT01000003.1"/>
</dbReference>
<accession>A0A7J4XLQ1</accession>
<feature type="domain" description="Helix-turn-helix" evidence="1">
    <location>
        <begin position="44"/>
        <end position="89"/>
    </location>
</feature>
<gene>
    <name evidence="2" type="ORF">F3F73_05635</name>
</gene>
<dbReference type="EMBL" id="VWMK01000004">
    <property type="protein sequence ID" value="KAA3767878.1"/>
    <property type="molecule type" value="Genomic_DNA"/>
</dbReference>
<evidence type="ECO:0000313" key="2">
    <source>
        <dbReference type="EMBL" id="KAA3767878.1"/>
    </source>
</evidence>
<comment type="caution">
    <text evidence="2">The sequence shown here is derived from an EMBL/GenBank/DDBJ whole genome shotgun (WGS) entry which is preliminary data.</text>
</comment>
<name>A0A7J4XLQ1_9BACE</name>
<sequence>MEYLALEKGAYEIVEAKISQLKKRVDELYPIDKSELEEGWIENAELSRRLNISLRTLQTYRERGVIGFSTIGRKIYYKTDDIEELITRNHMNRITLKK</sequence>
<dbReference type="SUPFAM" id="SSF46955">
    <property type="entry name" value="Putative DNA-binding domain"/>
    <property type="match status" value="1"/>
</dbReference>
<dbReference type="InterPro" id="IPR041657">
    <property type="entry name" value="HTH_17"/>
</dbReference>